<evidence type="ECO:0000256" key="7">
    <source>
        <dbReference type="ARBA" id="ARBA00023136"/>
    </source>
</evidence>
<evidence type="ECO:0000256" key="3">
    <source>
        <dbReference type="ARBA" id="ARBA00007681"/>
    </source>
</evidence>
<keyword evidence="11" id="KW-1185">Reference proteome</keyword>
<keyword evidence="7" id="KW-0472">Membrane</keyword>
<evidence type="ECO:0000256" key="6">
    <source>
        <dbReference type="ARBA" id="ARBA00023065"/>
    </source>
</evidence>
<accession>A0A7J0G9M9</accession>
<dbReference type="Gene3D" id="1.10.287.80">
    <property type="entry name" value="ATP synthase, gamma subunit, helix hairpin domain"/>
    <property type="match status" value="1"/>
</dbReference>
<keyword evidence="9" id="KW-0066">ATP synthesis</keyword>
<comment type="similarity">
    <text evidence="3">Belongs to the ATPase gamma chain family.</text>
</comment>
<name>A0A7J0G9M9_9ERIC</name>
<dbReference type="GO" id="GO:0046933">
    <property type="term" value="F:proton-transporting ATP synthase activity, rotational mechanism"/>
    <property type="evidence" value="ECO:0007669"/>
    <property type="project" value="InterPro"/>
</dbReference>
<dbReference type="SUPFAM" id="SSF52943">
    <property type="entry name" value="ATP synthase (F1-ATPase), gamma subunit"/>
    <property type="match status" value="1"/>
</dbReference>
<evidence type="ECO:0000256" key="9">
    <source>
        <dbReference type="ARBA" id="ARBA00023310"/>
    </source>
</evidence>
<dbReference type="FunFam" id="1.10.287.80:FF:000003">
    <property type="entry name" value="ATP synthase gamma chain, chloroplastic"/>
    <property type="match status" value="1"/>
</dbReference>
<dbReference type="InterPro" id="IPR035968">
    <property type="entry name" value="ATP_synth_F1_ATPase_gsu"/>
</dbReference>
<comment type="subcellular location">
    <subcellularLocation>
        <location evidence="2">Plastid</location>
        <location evidence="2">Chloroplast thylakoid membrane</location>
        <topology evidence="2">Peripheral membrane protein</topology>
    </subcellularLocation>
</comment>
<dbReference type="GO" id="GO:0009535">
    <property type="term" value="C:chloroplast thylakoid membrane"/>
    <property type="evidence" value="ECO:0007669"/>
    <property type="project" value="UniProtKB-SubCell"/>
</dbReference>
<keyword evidence="4" id="KW-0813">Transport</keyword>
<gene>
    <name evidence="10" type="ORF">Acr_19g0003550</name>
</gene>
<dbReference type="Proteomes" id="UP000585474">
    <property type="component" value="Unassembled WGS sequence"/>
</dbReference>
<keyword evidence="6" id="KW-0406">Ion transport</keyword>
<evidence type="ECO:0000256" key="4">
    <source>
        <dbReference type="ARBA" id="ARBA00022448"/>
    </source>
</evidence>
<sequence>MEGEGMGWEFEGSVTDEKAVVGWWQQIGVGNQTGTQPESRRNPKSIFNTTTPTKTFSFSIHCGLRELRHRIDTVKSTQKITETMKLVAAAKIRSTQEAVINGRTFAETLIEFLYSINQQLQLEDVDVPLTIVRPVKRVALVESLWSTDIEVSAADSTPAF</sequence>
<proteinExistence type="inferred from homology"/>
<evidence type="ECO:0000313" key="11">
    <source>
        <dbReference type="Proteomes" id="UP000585474"/>
    </source>
</evidence>
<dbReference type="AlphaFoldDB" id="A0A7J0G9M9"/>
<dbReference type="GO" id="GO:0045259">
    <property type="term" value="C:proton-transporting ATP synthase complex"/>
    <property type="evidence" value="ECO:0007669"/>
    <property type="project" value="UniProtKB-KW"/>
</dbReference>
<organism evidence="10 11">
    <name type="scientific">Actinidia rufa</name>
    <dbReference type="NCBI Taxonomy" id="165716"/>
    <lineage>
        <taxon>Eukaryota</taxon>
        <taxon>Viridiplantae</taxon>
        <taxon>Streptophyta</taxon>
        <taxon>Embryophyta</taxon>
        <taxon>Tracheophyta</taxon>
        <taxon>Spermatophyta</taxon>
        <taxon>Magnoliopsida</taxon>
        <taxon>eudicotyledons</taxon>
        <taxon>Gunneridae</taxon>
        <taxon>Pentapetalae</taxon>
        <taxon>asterids</taxon>
        <taxon>Ericales</taxon>
        <taxon>Actinidiaceae</taxon>
        <taxon>Actinidia</taxon>
    </lineage>
</organism>
<keyword evidence="8" id="KW-0139">CF(1)</keyword>
<evidence type="ECO:0000256" key="5">
    <source>
        <dbReference type="ARBA" id="ARBA00022781"/>
    </source>
</evidence>
<dbReference type="PANTHER" id="PTHR11693:SF36">
    <property type="entry name" value="ATP SYNTHASE GAMMA CHAIN 2, CHLOROPLASTIC"/>
    <property type="match status" value="1"/>
</dbReference>
<protein>
    <submittedName>
        <fullName evidence="10">ATPase, F1 complex, gamma subunit protein</fullName>
    </submittedName>
</protein>
<dbReference type="InterPro" id="IPR000131">
    <property type="entry name" value="ATP_synth_F1_gsu"/>
</dbReference>
<comment type="function">
    <text evidence="1">Produces ATP from ADP in the presence of a proton gradient across the membrane. The gamma chain is believed to be important in regulating ATPase activity and the flow of protons through the CF(0) complex.</text>
</comment>
<dbReference type="EMBL" id="BJWL01000019">
    <property type="protein sequence ID" value="GFZ07418.1"/>
    <property type="molecule type" value="Genomic_DNA"/>
</dbReference>
<dbReference type="Pfam" id="PF00231">
    <property type="entry name" value="ATP-synt"/>
    <property type="match status" value="1"/>
</dbReference>
<evidence type="ECO:0000256" key="2">
    <source>
        <dbReference type="ARBA" id="ARBA00004525"/>
    </source>
</evidence>
<evidence type="ECO:0000256" key="8">
    <source>
        <dbReference type="ARBA" id="ARBA00023196"/>
    </source>
</evidence>
<reference evidence="10 11" key="1">
    <citation type="submission" date="2019-07" db="EMBL/GenBank/DDBJ databases">
        <title>De Novo Assembly of kiwifruit Actinidia rufa.</title>
        <authorList>
            <person name="Sugita-Konishi S."/>
            <person name="Sato K."/>
            <person name="Mori E."/>
            <person name="Abe Y."/>
            <person name="Kisaki G."/>
            <person name="Hamano K."/>
            <person name="Suezawa K."/>
            <person name="Otani M."/>
            <person name="Fukuda T."/>
            <person name="Manabe T."/>
            <person name="Gomi K."/>
            <person name="Tabuchi M."/>
            <person name="Akimitsu K."/>
            <person name="Kataoka I."/>
        </authorList>
    </citation>
    <scope>NUCLEOTIDE SEQUENCE [LARGE SCALE GENOMIC DNA]</scope>
    <source>
        <strain evidence="11">cv. Fuchu</strain>
    </source>
</reference>
<evidence type="ECO:0000256" key="1">
    <source>
        <dbReference type="ARBA" id="ARBA00003456"/>
    </source>
</evidence>
<dbReference type="PANTHER" id="PTHR11693">
    <property type="entry name" value="ATP SYNTHASE GAMMA CHAIN"/>
    <property type="match status" value="1"/>
</dbReference>
<dbReference type="OrthoDB" id="1732187at2759"/>
<evidence type="ECO:0000313" key="10">
    <source>
        <dbReference type="EMBL" id="GFZ07418.1"/>
    </source>
</evidence>
<comment type="caution">
    <text evidence="10">The sequence shown here is derived from an EMBL/GenBank/DDBJ whole genome shotgun (WGS) entry which is preliminary data.</text>
</comment>
<keyword evidence="5" id="KW-0375">Hydrogen ion transport</keyword>